<dbReference type="Proteomes" id="UP001164746">
    <property type="component" value="Chromosome 11"/>
</dbReference>
<sequence>MHRDEDLAGGSESWHDISCTICESDDRHVEAAAHCKECRMWLCDRCLKLHNRFPAIRNHHIESVNRSANGNGETAAIIRGPSNFKFVYHASVHFSTDVKNREISRNDNASNLKSRFEIHEQRARAIEACRKRADQKEELTLQALLLLPLDISAAPQSTDLLPVYRTGEVQLTLKGEKGLFKYGSGVYDLEKFNQIVTPRIAEFRKYSTTINLHEGIGHFYSTPRPNYGYVIYSARDSGVTKHDLEKVLNACHVADVKDRERHYVLRQMRDEIYDLLNGDEGYAINVHFRKLLLRWLANIPKHLNEQTICGGDLNDVPFPIPDDIRRDCYLLSTSLRIALDDVDAGVFLPELGGVLESCDGVANVGNVWAMETAGLMRMCESCDDPCDPVANDDGVECVAWRGAVNGLYAVLLCEEQNTANCQQHFMSPVLGRGEVAKEQVLDYQPEGGGSRKGAKVYSNEAFIYIKN</sequence>
<proteinExistence type="predicted"/>
<name>A0ABY7FEA1_MYAAR</name>
<dbReference type="EMBL" id="CP111022">
    <property type="protein sequence ID" value="WAR19291.1"/>
    <property type="molecule type" value="Genomic_DNA"/>
</dbReference>
<evidence type="ECO:0000313" key="1">
    <source>
        <dbReference type="EMBL" id="WAR19291.1"/>
    </source>
</evidence>
<evidence type="ECO:0008006" key="3">
    <source>
        <dbReference type="Google" id="ProtNLM"/>
    </source>
</evidence>
<evidence type="ECO:0000313" key="2">
    <source>
        <dbReference type="Proteomes" id="UP001164746"/>
    </source>
</evidence>
<gene>
    <name evidence="1" type="ORF">MAR_001129</name>
</gene>
<dbReference type="CDD" id="cd19757">
    <property type="entry name" value="Bbox1"/>
    <property type="match status" value="1"/>
</dbReference>
<organism evidence="1 2">
    <name type="scientific">Mya arenaria</name>
    <name type="common">Soft-shell clam</name>
    <dbReference type="NCBI Taxonomy" id="6604"/>
    <lineage>
        <taxon>Eukaryota</taxon>
        <taxon>Metazoa</taxon>
        <taxon>Spiralia</taxon>
        <taxon>Lophotrochozoa</taxon>
        <taxon>Mollusca</taxon>
        <taxon>Bivalvia</taxon>
        <taxon>Autobranchia</taxon>
        <taxon>Heteroconchia</taxon>
        <taxon>Euheterodonta</taxon>
        <taxon>Imparidentia</taxon>
        <taxon>Neoheterodontei</taxon>
        <taxon>Myida</taxon>
        <taxon>Myoidea</taxon>
        <taxon>Myidae</taxon>
        <taxon>Mya</taxon>
    </lineage>
</organism>
<accession>A0ABY7FEA1</accession>
<dbReference type="Gene3D" id="4.10.830.40">
    <property type="match status" value="1"/>
</dbReference>
<protein>
    <recommendedName>
        <fullName evidence="3">B box-type domain-containing protein</fullName>
    </recommendedName>
</protein>
<keyword evidence="2" id="KW-1185">Reference proteome</keyword>
<reference evidence="1" key="1">
    <citation type="submission" date="2022-11" db="EMBL/GenBank/DDBJ databases">
        <title>Centuries of genome instability and evolution in soft-shell clam transmissible cancer (bioRxiv).</title>
        <authorList>
            <person name="Hart S.F.M."/>
            <person name="Yonemitsu M.A."/>
            <person name="Giersch R.M."/>
            <person name="Beal B.F."/>
            <person name="Arriagada G."/>
            <person name="Davis B.W."/>
            <person name="Ostrander E.A."/>
            <person name="Goff S.P."/>
            <person name="Metzger M.J."/>
        </authorList>
    </citation>
    <scope>NUCLEOTIDE SEQUENCE</scope>
    <source>
        <strain evidence="1">MELC-2E11</strain>
        <tissue evidence="1">Siphon/mantle</tissue>
    </source>
</reference>